<dbReference type="PANTHER" id="PTHR33181">
    <property type="entry name" value="OS01G0778500 PROTEIN"/>
    <property type="match status" value="1"/>
</dbReference>
<sequence>MVYNRLFTGLTTGEMGSWRSWFSFKNSLLHHSRAMPFKLTSFLKHKTKENKAGLMSLYKDMEACEGYADIQVMWKMIHSSSLAGDRNREMRNRRVCFRKA</sequence>
<evidence type="ECO:0000313" key="1">
    <source>
        <dbReference type="EMBL" id="WOG96073.1"/>
    </source>
</evidence>
<organism evidence="1 2">
    <name type="scientific">Daucus carota subsp. sativus</name>
    <name type="common">Carrot</name>
    <dbReference type="NCBI Taxonomy" id="79200"/>
    <lineage>
        <taxon>Eukaryota</taxon>
        <taxon>Viridiplantae</taxon>
        <taxon>Streptophyta</taxon>
        <taxon>Embryophyta</taxon>
        <taxon>Tracheophyta</taxon>
        <taxon>Spermatophyta</taxon>
        <taxon>Magnoliopsida</taxon>
        <taxon>eudicotyledons</taxon>
        <taxon>Gunneridae</taxon>
        <taxon>Pentapetalae</taxon>
        <taxon>asterids</taxon>
        <taxon>campanulids</taxon>
        <taxon>Apiales</taxon>
        <taxon>Apiaceae</taxon>
        <taxon>Apioideae</taxon>
        <taxon>Scandiceae</taxon>
        <taxon>Daucinae</taxon>
        <taxon>Daucus</taxon>
        <taxon>Daucus sect. Daucus</taxon>
    </lineage>
</organism>
<accession>A0AAF1AUQ2</accession>
<evidence type="ECO:0000313" key="2">
    <source>
        <dbReference type="Proteomes" id="UP000077755"/>
    </source>
</evidence>
<protein>
    <submittedName>
        <fullName evidence="1">Uncharacterized protein</fullName>
    </submittedName>
</protein>
<dbReference type="PANTHER" id="PTHR33181:SF15">
    <property type="entry name" value="PROTEIN FAR1-RELATED SEQUENCE"/>
    <property type="match status" value="1"/>
</dbReference>
<reference evidence="1" key="1">
    <citation type="journal article" date="2016" name="Nat. Genet.">
        <title>A high-quality carrot genome assembly provides new insights into carotenoid accumulation and asterid genome evolution.</title>
        <authorList>
            <person name="Iorizzo M."/>
            <person name="Ellison S."/>
            <person name="Senalik D."/>
            <person name="Zeng P."/>
            <person name="Satapoomin P."/>
            <person name="Huang J."/>
            <person name="Bowman M."/>
            <person name="Iovene M."/>
            <person name="Sanseverino W."/>
            <person name="Cavagnaro P."/>
            <person name="Yildiz M."/>
            <person name="Macko-Podgorni A."/>
            <person name="Moranska E."/>
            <person name="Grzebelus E."/>
            <person name="Grzebelus D."/>
            <person name="Ashrafi H."/>
            <person name="Zheng Z."/>
            <person name="Cheng S."/>
            <person name="Spooner D."/>
            <person name="Van Deynze A."/>
            <person name="Simon P."/>
        </authorList>
    </citation>
    <scope>NUCLEOTIDE SEQUENCE</scope>
    <source>
        <tissue evidence="1">Leaf</tissue>
    </source>
</reference>
<keyword evidence="2" id="KW-1185">Reference proteome</keyword>
<reference evidence="1" key="2">
    <citation type="submission" date="2022-03" db="EMBL/GenBank/DDBJ databases">
        <title>Draft title - Genomic analysis of global carrot germplasm unveils the trajectory of domestication and the origin of high carotenoid orange carrot.</title>
        <authorList>
            <person name="Iorizzo M."/>
            <person name="Ellison S."/>
            <person name="Senalik D."/>
            <person name="Macko-Podgorni A."/>
            <person name="Grzebelus D."/>
            <person name="Bostan H."/>
            <person name="Rolling W."/>
            <person name="Curaba J."/>
            <person name="Simon P."/>
        </authorList>
    </citation>
    <scope>NUCLEOTIDE SEQUENCE</scope>
    <source>
        <tissue evidence="1">Leaf</tissue>
    </source>
</reference>
<proteinExistence type="predicted"/>
<name>A0AAF1AUQ2_DAUCS</name>
<dbReference type="Proteomes" id="UP000077755">
    <property type="component" value="Chromosome 4"/>
</dbReference>
<dbReference type="AlphaFoldDB" id="A0AAF1AUQ2"/>
<dbReference type="EMBL" id="CP093346">
    <property type="protein sequence ID" value="WOG96073.1"/>
    <property type="molecule type" value="Genomic_DNA"/>
</dbReference>
<gene>
    <name evidence="1" type="ORF">DCAR_0415403</name>
</gene>